<comment type="caution">
    <text evidence="1">The sequence shown here is derived from an EMBL/GenBank/DDBJ whole genome shotgun (WGS) entry which is preliminary data.</text>
</comment>
<protein>
    <submittedName>
        <fullName evidence="1">Phosphatidylethanolamine-binding protein 1</fullName>
    </submittedName>
</protein>
<dbReference type="EMBL" id="BMAW01037509">
    <property type="protein sequence ID" value="GFU48732.1"/>
    <property type="molecule type" value="Genomic_DNA"/>
</dbReference>
<gene>
    <name evidence="1" type="primary">PEBP1</name>
    <name evidence="1" type="ORF">NPIL_165831</name>
</gene>
<evidence type="ECO:0000313" key="2">
    <source>
        <dbReference type="Proteomes" id="UP000887013"/>
    </source>
</evidence>
<dbReference type="InterPro" id="IPR035810">
    <property type="entry name" value="PEBP_euk"/>
</dbReference>
<proteinExistence type="predicted"/>
<dbReference type="SUPFAM" id="SSF49777">
    <property type="entry name" value="PEBP-like"/>
    <property type="match status" value="1"/>
</dbReference>
<organism evidence="1 2">
    <name type="scientific">Nephila pilipes</name>
    <name type="common">Giant wood spider</name>
    <name type="synonym">Nephila maculata</name>
    <dbReference type="NCBI Taxonomy" id="299642"/>
    <lineage>
        <taxon>Eukaryota</taxon>
        <taxon>Metazoa</taxon>
        <taxon>Ecdysozoa</taxon>
        <taxon>Arthropoda</taxon>
        <taxon>Chelicerata</taxon>
        <taxon>Arachnida</taxon>
        <taxon>Araneae</taxon>
        <taxon>Araneomorphae</taxon>
        <taxon>Entelegynae</taxon>
        <taxon>Araneoidea</taxon>
        <taxon>Nephilidae</taxon>
        <taxon>Nephila</taxon>
    </lineage>
</organism>
<accession>A0A8X6ULJ7</accession>
<evidence type="ECO:0000313" key="1">
    <source>
        <dbReference type="EMBL" id="GFU48732.1"/>
    </source>
</evidence>
<name>A0A8X6ULJ7_NEPPI</name>
<sequence length="192" mass="22069">MESEKEHLSLNRFVEAKIVPDVINQKPKYVAEIRYNNSVVNMGNQLTPTKVKDPPTYLNWPTEENALYTLCLTDPDAPSRANPKYREWHHWLVVNIPGTNIAEGYTLSEYVGAGPPQGTGLHRYVYLIYKQPDMLSFDEKKLTNSSGDHRGNFKIANFAKKYNYSHPHAGNYFEAKWDEYVPKLYEQLAGEA</sequence>
<reference evidence="1" key="1">
    <citation type="submission" date="2020-08" db="EMBL/GenBank/DDBJ databases">
        <title>Multicomponent nature underlies the extraordinary mechanical properties of spider dragline silk.</title>
        <authorList>
            <person name="Kono N."/>
            <person name="Nakamura H."/>
            <person name="Mori M."/>
            <person name="Yoshida Y."/>
            <person name="Ohtoshi R."/>
            <person name="Malay A.D."/>
            <person name="Moran D.A.P."/>
            <person name="Tomita M."/>
            <person name="Numata K."/>
            <person name="Arakawa K."/>
        </authorList>
    </citation>
    <scope>NUCLEOTIDE SEQUENCE</scope>
</reference>
<dbReference type="InterPro" id="IPR008914">
    <property type="entry name" value="PEBP"/>
</dbReference>
<dbReference type="PANTHER" id="PTHR11362">
    <property type="entry name" value="PHOSPHATIDYLETHANOLAMINE-BINDING PROTEIN"/>
    <property type="match status" value="1"/>
</dbReference>
<dbReference type="PANTHER" id="PTHR11362:SF147">
    <property type="entry name" value="PHOSPHATIDYLETHANOLAMINE BINDING PROTEIN"/>
    <property type="match status" value="1"/>
</dbReference>
<keyword evidence="2" id="KW-1185">Reference proteome</keyword>
<dbReference type="Proteomes" id="UP000887013">
    <property type="component" value="Unassembled WGS sequence"/>
</dbReference>
<dbReference type="Gene3D" id="3.90.280.10">
    <property type="entry name" value="PEBP-like"/>
    <property type="match status" value="1"/>
</dbReference>
<dbReference type="AlphaFoldDB" id="A0A8X6ULJ7"/>
<dbReference type="CDD" id="cd00866">
    <property type="entry name" value="PEBP_euk"/>
    <property type="match status" value="1"/>
</dbReference>
<dbReference type="Pfam" id="PF01161">
    <property type="entry name" value="PBP"/>
    <property type="match status" value="1"/>
</dbReference>
<dbReference type="OrthoDB" id="2506647at2759"/>
<dbReference type="InterPro" id="IPR036610">
    <property type="entry name" value="PEBP-like_sf"/>
</dbReference>